<evidence type="ECO:0000256" key="1">
    <source>
        <dbReference type="ARBA" id="ARBA00004141"/>
    </source>
</evidence>
<evidence type="ECO:0000313" key="10">
    <source>
        <dbReference type="WBParaSite" id="ACRNAN_Path_1455.g5701.t1"/>
    </source>
</evidence>
<dbReference type="InterPro" id="IPR018247">
    <property type="entry name" value="EF_Hand_1_Ca_BS"/>
</dbReference>
<keyword evidence="3 7" id="KW-0812">Transmembrane</keyword>
<dbReference type="Pfam" id="PF13499">
    <property type="entry name" value="EF-hand_7"/>
    <property type="match status" value="1"/>
</dbReference>
<name>A0A914C1F5_9BILA</name>
<dbReference type="WBParaSite" id="ACRNAN_Path_1455.g5701.t1">
    <property type="protein sequence ID" value="ACRNAN_Path_1455.g5701.t1"/>
    <property type="gene ID" value="ACRNAN_Path_1455.g5701"/>
</dbReference>
<protein>
    <submittedName>
        <fullName evidence="10">EF-hand domain-containing protein</fullName>
    </submittedName>
</protein>
<organism evidence="9 10">
    <name type="scientific">Acrobeloides nanus</name>
    <dbReference type="NCBI Taxonomy" id="290746"/>
    <lineage>
        <taxon>Eukaryota</taxon>
        <taxon>Metazoa</taxon>
        <taxon>Ecdysozoa</taxon>
        <taxon>Nematoda</taxon>
        <taxon>Chromadorea</taxon>
        <taxon>Rhabditida</taxon>
        <taxon>Tylenchina</taxon>
        <taxon>Cephalobomorpha</taxon>
        <taxon>Cephaloboidea</taxon>
        <taxon>Cephalobidae</taxon>
        <taxon>Acrobeloides</taxon>
    </lineage>
</organism>
<dbReference type="InterPro" id="IPR002048">
    <property type="entry name" value="EF_hand_dom"/>
</dbReference>
<accession>A0A914C1F5</accession>
<dbReference type="SUPFAM" id="SSF47473">
    <property type="entry name" value="EF-hand"/>
    <property type="match status" value="1"/>
</dbReference>
<dbReference type="Pfam" id="PF01694">
    <property type="entry name" value="Rhomboid"/>
    <property type="match status" value="1"/>
</dbReference>
<dbReference type="PANTHER" id="PTHR45840">
    <property type="entry name" value="RHOMBOID-RELATED PROTEIN"/>
    <property type="match status" value="1"/>
</dbReference>
<feature type="transmembrane region" description="Helical" evidence="7">
    <location>
        <begin position="264"/>
        <end position="282"/>
    </location>
</feature>
<evidence type="ECO:0000313" key="9">
    <source>
        <dbReference type="Proteomes" id="UP000887540"/>
    </source>
</evidence>
<keyword evidence="5 7" id="KW-1133">Transmembrane helix</keyword>
<keyword evidence="9" id="KW-1185">Reference proteome</keyword>
<evidence type="ECO:0000256" key="5">
    <source>
        <dbReference type="ARBA" id="ARBA00022989"/>
    </source>
</evidence>
<evidence type="ECO:0000256" key="4">
    <source>
        <dbReference type="ARBA" id="ARBA00022837"/>
    </source>
</evidence>
<feature type="transmembrane region" description="Helical" evidence="7">
    <location>
        <begin position="319"/>
        <end position="340"/>
    </location>
</feature>
<dbReference type="InterPro" id="IPR011992">
    <property type="entry name" value="EF-hand-dom_pair"/>
</dbReference>
<dbReference type="InterPro" id="IPR022764">
    <property type="entry name" value="Peptidase_S54_rhomboid_dom"/>
</dbReference>
<proteinExistence type="inferred from homology"/>
<dbReference type="Gene3D" id="1.10.238.10">
    <property type="entry name" value="EF-hand"/>
    <property type="match status" value="1"/>
</dbReference>
<dbReference type="SMART" id="SM00054">
    <property type="entry name" value="EFh"/>
    <property type="match status" value="2"/>
</dbReference>
<evidence type="ECO:0000256" key="7">
    <source>
        <dbReference type="SAM" id="Phobius"/>
    </source>
</evidence>
<comment type="subcellular location">
    <subcellularLocation>
        <location evidence="1">Membrane</location>
        <topology evidence="1">Multi-pass membrane protein</topology>
    </subcellularLocation>
</comment>
<feature type="transmembrane region" description="Helical" evidence="7">
    <location>
        <begin position="288"/>
        <end position="307"/>
    </location>
</feature>
<feature type="transmembrane region" description="Helical" evidence="7">
    <location>
        <begin position="352"/>
        <end position="370"/>
    </location>
</feature>
<evidence type="ECO:0000256" key="2">
    <source>
        <dbReference type="ARBA" id="ARBA00009045"/>
    </source>
</evidence>
<evidence type="ECO:0000256" key="6">
    <source>
        <dbReference type="ARBA" id="ARBA00023136"/>
    </source>
</evidence>
<evidence type="ECO:0000256" key="3">
    <source>
        <dbReference type="ARBA" id="ARBA00022692"/>
    </source>
</evidence>
<dbReference type="GO" id="GO:0016020">
    <property type="term" value="C:membrane"/>
    <property type="evidence" value="ECO:0007669"/>
    <property type="project" value="UniProtKB-SubCell"/>
</dbReference>
<feature type="domain" description="EF-hand" evidence="8">
    <location>
        <begin position="26"/>
        <end position="61"/>
    </location>
</feature>
<dbReference type="Proteomes" id="UP000887540">
    <property type="component" value="Unplaced"/>
</dbReference>
<dbReference type="AlphaFoldDB" id="A0A914C1F5"/>
<keyword evidence="6 7" id="KW-0472">Membrane</keyword>
<evidence type="ECO:0000259" key="8">
    <source>
        <dbReference type="PROSITE" id="PS50222"/>
    </source>
</evidence>
<dbReference type="PROSITE" id="PS00018">
    <property type="entry name" value="EF_HAND_1"/>
    <property type="match status" value="1"/>
</dbReference>
<feature type="domain" description="EF-hand" evidence="8">
    <location>
        <begin position="64"/>
        <end position="99"/>
    </location>
</feature>
<dbReference type="InterPro" id="IPR051739">
    <property type="entry name" value="Rhomboid_IM_Serine_Proteases"/>
</dbReference>
<feature type="transmembrane region" description="Helical" evidence="7">
    <location>
        <begin position="382"/>
        <end position="400"/>
    </location>
</feature>
<sequence>MSIVKIEAGEPNTKPLLRKITHGKSVDVEDEYDLFKSIDPNNNGFVHSKDLIEAISISTDLFGLTREQAEELVRDIDANKDDKIDFPEFCTLMAKAKNMHMRRIVLYAAQSVLGRNQQAEAFRYITPYHNCSPPPLFMIVVSIIQIAIYAYFKTSIYDLDQSGYSRFYNRRLSPWDDDSDSNERTLTIREYCDDVIDRDTVATNSYTKCQLYHKLADNPEHPWEIWRGITCVFLHADIEHLIGNLSIQILLGIPLELVHKAKRIAPIYFLGALLGHFMFLASNPDDTMWSVGASGAVFALIGAHVANTAINWSEMRFQWLRLIFSILIVLKVLDEVAMNFRAYNTGVGHLDHLGGFIGGFLLGIALLRNVRIHRWERVAKIASVAIFILLNAVCICMMIYNSEPKPEVLKPVFEPAVTEAPKVTGNTLRWERVAK</sequence>
<feature type="transmembrane region" description="Helical" evidence="7">
    <location>
        <begin position="135"/>
        <end position="152"/>
    </location>
</feature>
<comment type="similarity">
    <text evidence="2">Belongs to the peptidase S54 family.</text>
</comment>
<keyword evidence="4" id="KW-0106">Calcium</keyword>
<dbReference type="GO" id="GO:0004252">
    <property type="term" value="F:serine-type endopeptidase activity"/>
    <property type="evidence" value="ECO:0007669"/>
    <property type="project" value="InterPro"/>
</dbReference>
<dbReference type="PANTHER" id="PTHR45840:SF9">
    <property type="entry name" value="INACTIVE RHOMBOID-RELATED PROTEIN 2"/>
    <property type="match status" value="1"/>
</dbReference>
<dbReference type="SUPFAM" id="SSF144091">
    <property type="entry name" value="Rhomboid-like"/>
    <property type="match status" value="1"/>
</dbReference>
<dbReference type="PROSITE" id="PS50222">
    <property type="entry name" value="EF_HAND_2"/>
    <property type="match status" value="2"/>
</dbReference>
<reference evidence="10" key="1">
    <citation type="submission" date="2022-11" db="UniProtKB">
        <authorList>
            <consortium name="WormBaseParasite"/>
        </authorList>
    </citation>
    <scope>IDENTIFICATION</scope>
</reference>
<dbReference type="Gene3D" id="1.20.1540.10">
    <property type="entry name" value="Rhomboid-like"/>
    <property type="match status" value="1"/>
</dbReference>
<dbReference type="InterPro" id="IPR035952">
    <property type="entry name" value="Rhomboid-like_sf"/>
</dbReference>
<dbReference type="CDD" id="cd00051">
    <property type="entry name" value="EFh"/>
    <property type="match status" value="1"/>
</dbReference>
<dbReference type="GO" id="GO:0005509">
    <property type="term" value="F:calcium ion binding"/>
    <property type="evidence" value="ECO:0007669"/>
    <property type="project" value="InterPro"/>
</dbReference>